<dbReference type="Pfam" id="PF13041">
    <property type="entry name" value="PPR_2"/>
    <property type="match status" value="1"/>
</dbReference>
<comment type="similarity">
    <text evidence="1">Belongs to the PPR family. P subfamily.</text>
</comment>
<dbReference type="EMBL" id="JAUEPO010000002">
    <property type="protein sequence ID" value="KAK3332449.1"/>
    <property type="molecule type" value="Genomic_DNA"/>
</dbReference>
<dbReference type="InterPro" id="IPR011990">
    <property type="entry name" value="TPR-like_helical_dom_sf"/>
</dbReference>
<feature type="repeat" description="PPR" evidence="2">
    <location>
        <begin position="481"/>
        <end position="515"/>
    </location>
</feature>
<dbReference type="NCBIfam" id="TIGR00756">
    <property type="entry name" value="PPR"/>
    <property type="match status" value="2"/>
</dbReference>
<evidence type="ECO:0000256" key="1">
    <source>
        <dbReference type="ARBA" id="ARBA00007626"/>
    </source>
</evidence>
<sequence length="857" mass="94959">MKELGYVCLRCRVGLLAASRTRASCQPTLSSNRYTTAAAPDTPSRHDASEPARPNDSALPPTLRAKREAKPQSMVATRARRGNGTSADGSSSMAVFNSVVNSPKKIPAPANPDPSAESPTASSWLVKDVAKLQDMIERHGRTATDSFTFFEQLIYPQLVEAGDSVPAFVVNQLDNIFMRRLCLEKIQNLEPAKLPTVTRISEILLQLGILRPPVWSSLMLSLLQRICQLSTSPTEYTSIQAYETAMAQRDVLLQDLTGAWAPFLSLRTSDPSLGDQAQPDPSLLHAAKPRYQPLQKKVAALYPQFSWQNMLNPTLVVLATHLLLTEPVSQTRSIGEQASQFTQIMSGPLTESRPPVVRDFKYTLERYPELCKYLESRLVDHNKSHTSSKSISTWKSGSPDIITNVQHQLELAVRARNLEDMKKAWENFWGDEDVPDAARAAELAKHPKTFDHFILAFMGIRQSALAITVWDRIQKIGVKPTIRTWTAMIQGCANARKPDGIKTVWDRLVKSGVKLDTTAWTARISGLIVSGDPDGGIRALDEMAQRWRDRADPSNASLAVQPTIEPVNAALVNLLRLERLASARKVLTWAAKQSISPDIYTFNTMLRSIIRSGQTDEIAGVFAMMKAANIEADAATLTILLDDALANVGAQTPAQQVAIVTKIIADMRATGVHANMKMYAKMIYVLLQAGDATADAVKAVLAHIWGSGLELTSHIYTMLAEHYFARDPPDADAVTSLIDGRRLADNKSIDRIFWERVIRGYCYAGETDRAREIFDRNFRTGTAITFSTLHDLLQALLEAGQMQAAAELVVTAREIKEVDDHGREGKVQPRFWKHRFWHLANRHGLLGDELRAYAATL</sequence>
<organism evidence="4 5">
    <name type="scientific">Cercophora scortea</name>
    <dbReference type="NCBI Taxonomy" id="314031"/>
    <lineage>
        <taxon>Eukaryota</taxon>
        <taxon>Fungi</taxon>
        <taxon>Dikarya</taxon>
        <taxon>Ascomycota</taxon>
        <taxon>Pezizomycotina</taxon>
        <taxon>Sordariomycetes</taxon>
        <taxon>Sordariomycetidae</taxon>
        <taxon>Sordariales</taxon>
        <taxon>Lasiosphaeriaceae</taxon>
        <taxon>Cercophora</taxon>
    </lineage>
</organism>
<evidence type="ECO:0000256" key="2">
    <source>
        <dbReference type="PROSITE-ProRule" id="PRU00708"/>
    </source>
</evidence>
<dbReference type="AlphaFoldDB" id="A0AAE0MIM5"/>
<evidence type="ECO:0008006" key="6">
    <source>
        <dbReference type="Google" id="ProtNLM"/>
    </source>
</evidence>
<feature type="repeat" description="PPR" evidence="2">
    <location>
        <begin position="598"/>
        <end position="632"/>
    </location>
</feature>
<dbReference type="InterPro" id="IPR002885">
    <property type="entry name" value="PPR_rpt"/>
</dbReference>
<evidence type="ECO:0000256" key="3">
    <source>
        <dbReference type="SAM" id="MobiDB-lite"/>
    </source>
</evidence>
<protein>
    <recommendedName>
        <fullName evidence="6">Pentatricopeptide repeat-containing protein</fullName>
    </recommendedName>
</protein>
<dbReference type="PROSITE" id="PS51375">
    <property type="entry name" value="PPR"/>
    <property type="match status" value="2"/>
</dbReference>
<name>A0AAE0MIM5_9PEZI</name>
<dbReference type="Proteomes" id="UP001286456">
    <property type="component" value="Unassembled WGS sequence"/>
</dbReference>
<accession>A0AAE0MIM5</accession>
<dbReference type="PANTHER" id="PTHR46128:SF211">
    <property type="entry name" value="PENTACOTRIPEPTIDE-REPEAT REGION OF PRORP DOMAIN-CONTAINING PROTEIN"/>
    <property type="match status" value="1"/>
</dbReference>
<reference evidence="4" key="1">
    <citation type="journal article" date="2023" name="Mol. Phylogenet. Evol.">
        <title>Genome-scale phylogeny and comparative genomics of the fungal order Sordariales.</title>
        <authorList>
            <person name="Hensen N."/>
            <person name="Bonometti L."/>
            <person name="Westerberg I."/>
            <person name="Brannstrom I.O."/>
            <person name="Guillou S."/>
            <person name="Cros-Aarteil S."/>
            <person name="Calhoun S."/>
            <person name="Haridas S."/>
            <person name="Kuo A."/>
            <person name="Mondo S."/>
            <person name="Pangilinan J."/>
            <person name="Riley R."/>
            <person name="LaButti K."/>
            <person name="Andreopoulos B."/>
            <person name="Lipzen A."/>
            <person name="Chen C."/>
            <person name="Yan M."/>
            <person name="Daum C."/>
            <person name="Ng V."/>
            <person name="Clum A."/>
            <person name="Steindorff A."/>
            <person name="Ohm R.A."/>
            <person name="Martin F."/>
            <person name="Silar P."/>
            <person name="Natvig D.O."/>
            <person name="Lalanne C."/>
            <person name="Gautier V."/>
            <person name="Ament-Velasquez S.L."/>
            <person name="Kruys A."/>
            <person name="Hutchinson M.I."/>
            <person name="Powell A.J."/>
            <person name="Barry K."/>
            <person name="Miller A.N."/>
            <person name="Grigoriev I.V."/>
            <person name="Debuchy R."/>
            <person name="Gladieux P."/>
            <person name="Hiltunen Thoren M."/>
            <person name="Johannesson H."/>
        </authorList>
    </citation>
    <scope>NUCLEOTIDE SEQUENCE</scope>
    <source>
        <strain evidence="4">SMH4131-1</strain>
    </source>
</reference>
<feature type="compositionally biased region" description="Polar residues" evidence="3">
    <location>
        <begin position="83"/>
        <end position="92"/>
    </location>
</feature>
<dbReference type="InterPro" id="IPR050872">
    <property type="entry name" value="PPR_P_subfamily"/>
</dbReference>
<keyword evidence="5" id="KW-1185">Reference proteome</keyword>
<evidence type="ECO:0000313" key="4">
    <source>
        <dbReference type="EMBL" id="KAK3332449.1"/>
    </source>
</evidence>
<proteinExistence type="inferred from homology"/>
<feature type="region of interest" description="Disordered" evidence="3">
    <location>
        <begin position="33"/>
        <end position="92"/>
    </location>
</feature>
<evidence type="ECO:0000313" key="5">
    <source>
        <dbReference type="Proteomes" id="UP001286456"/>
    </source>
</evidence>
<dbReference type="Gene3D" id="1.25.40.10">
    <property type="entry name" value="Tetratricopeptide repeat domain"/>
    <property type="match status" value="2"/>
</dbReference>
<dbReference type="PANTHER" id="PTHR46128">
    <property type="entry name" value="MITOCHONDRIAL GROUP I INTRON SPLICING FACTOR CCM1"/>
    <property type="match status" value="1"/>
</dbReference>
<dbReference type="Pfam" id="PF01535">
    <property type="entry name" value="PPR"/>
    <property type="match status" value="2"/>
</dbReference>
<reference evidence="4" key="2">
    <citation type="submission" date="2023-06" db="EMBL/GenBank/DDBJ databases">
        <authorList>
            <consortium name="Lawrence Berkeley National Laboratory"/>
            <person name="Haridas S."/>
            <person name="Hensen N."/>
            <person name="Bonometti L."/>
            <person name="Westerberg I."/>
            <person name="Brannstrom I.O."/>
            <person name="Guillou S."/>
            <person name="Cros-Aarteil S."/>
            <person name="Calhoun S."/>
            <person name="Kuo A."/>
            <person name="Mondo S."/>
            <person name="Pangilinan J."/>
            <person name="Riley R."/>
            <person name="Labutti K."/>
            <person name="Andreopoulos B."/>
            <person name="Lipzen A."/>
            <person name="Chen C."/>
            <person name="Yanf M."/>
            <person name="Daum C."/>
            <person name="Ng V."/>
            <person name="Clum A."/>
            <person name="Steindorff A."/>
            <person name="Ohm R."/>
            <person name="Martin F."/>
            <person name="Silar P."/>
            <person name="Natvig D."/>
            <person name="Lalanne C."/>
            <person name="Gautier V."/>
            <person name="Ament-Velasquez S.L."/>
            <person name="Kruys A."/>
            <person name="Hutchinson M.I."/>
            <person name="Powell A.J."/>
            <person name="Barry K."/>
            <person name="Miller A.N."/>
            <person name="Grigoriev I.V."/>
            <person name="Debuchy R."/>
            <person name="Gladieux P."/>
            <person name="Thoren M.H."/>
            <person name="Johannesson H."/>
        </authorList>
    </citation>
    <scope>NUCLEOTIDE SEQUENCE</scope>
    <source>
        <strain evidence="4">SMH4131-1</strain>
    </source>
</reference>
<comment type="caution">
    <text evidence="4">The sequence shown here is derived from an EMBL/GenBank/DDBJ whole genome shotgun (WGS) entry which is preliminary data.</text>
</comment>
<gene>
    <name evidence="4" type="ORF">B0T19DRAFT_415703</name>
</gene>